<dbReference type="InterPro" id="IPR010414">
    <property type="entry name" value="FRG1"/>
</dbReference>
<feature type="compositionally biased region" description="Basic and acidic residues" evidence="4">
    <location>
        <begin position="32"/>
        <end position="46"/>
    </location>
</feature>
<comment type="caution">
    <text evidence="5">The sequence shown here is derived from an EMBL/GenBank/DDBJ whole genome shotgun (WGS) entry which is preliminary data.</text>
</comment>
<dbReference type="SUPFAM" id="SSF50405">
    <property type="entry name" value="Actin-crosslinking proteins"/>
    <property type="match status" value="1"/>
</dbReference>
<protein>
    <submittedName>
        <fullName evidence="5">Uncharacterized protein</fullName>
    </submittedName>
</protein>
<sequence>MVKALRFKGEKKVKKRKRAAVDPAGDSAGEEGSSKKALVEPRKLAEGEEEEGWVDSEDFDDINGPIILCFSASTPITLACDAAGKIFASPLTDIVGDNLSSAEPTDVKQVWVATKIHGCERWSFKSHHGKYLGCDKHGILSATREAISPEEEFTPVRNELGGGRWALQTVRERFVGVDESAGVIEVRGDAESVGFGETWRLRLQKRNKKRTKGVGADGKIKDKITRKELEELAGVKLDDDQVKTLKKSRREGRFHEALLDIRVKHGKHDKFAY</sequence>
<name>A0ABR3GCP0_9PEZI</name>
<accession>A0ABR3GCP0</accession>
<comment type="similarity">
    <text evidence="2">Belongs to the FRG1 family.</text>
</comment>
<proteinExistence type="inferred from homology"/>
<keyword evidence="3" id="KW-0539">Nucleus</keyword>
<reference evidence="5 6" key="1">
    <citation type="submission" date="2024-02" db="EMBL/GenBank/DDBJ databases">
        <title>Discinaceae phylogenomics.</title>
        <authorList>
            <person name="Dirks A.C."/>
            <person name="James T.Y."/>
        </authorList>
    </citation>
    <scope>NUCLEOTIDE SEQUENCE [LARGE SCALE GENOMIC DNA]</scope>
    <source>
        <strain evidence="5 6">ACD0624</strain>
    </source>
</reference>
<dbReference type="Gene3D" id="2.80.10.50">
    <property type="match status" value="1"/>
</dbReference>
<comment type="subcellular location">
    <subcellularLocation>
        <location evidence="1">Nucleus</location>
        <location evidence="1">Nucleolus</location>
    </subcellularLocation>
</comment>
<dbReference type="InterPro" id="IPR008999">
    <property type="entry name" value="Actin-crosslinking"/>
</dbReference>
<gene>
    <name evidence="5" type="ORF">Q9L58_007508</name>
</gene>
<evidence type="ECO:0000256" key="2">
    <source>
        <dbReference type="ARBA" id="ARBA00010878"/>
    </source>
</evidence>
<dbReference type="EMBL" id="JBBBZM010000120">
    <property type="protein sequence ID" value="KAL0633618.1"/>
    <property type="molecule type" value="Genomic_DNA"/>
</dbReference>
<evidence type="ECO:0000256" key="4">
    <source>
        <dbReference type="SAM" id="MobiDB-lite"/>
    </source>
</evidence>
<feature type="compositionally biased region" description="Acidic residues" evidence="4">
    <location>
        <begin position="47"/>
        <end position="56"/>
    </location>
</feature>
<dbReference type="CDD" id="cd23339">
    <property type="entry name" value="beta-trefoil_FSCN_fungal_FRG1-like"/>
    <property type="match status" value="1"/>
</dbReference>
<feature type="compositionally biased region" description="Basic residues" evidence="4">
    <location>
        <begin position="1"/>
        <end position="18"/>
    </location>
</feature>
<dbReference type="Pfam" id="PF06229">
    <property type="entry name" value="FRG1"/>
    <property type="match status" value="1"/>
</dbReference>
<evidence type="ECO:0000313" key="5">
    <source>
        <dbReference type="EMBL" id="KAL0633618.1"/>
    </source>
</evidence>
<evidence type="ECO:0000256" key="1">
    <source>
        <dbReference type="ARBA" id="ARBA00004604"/>
    </source>
</evidence>
<evidence type="ECO:0000313" key="6">
    <source>
        <dbReference type="Proteomes" id="UP001447188"/>
    </source>
</evidence>
<dbReference type="PANTHER" id="PTHR12928:SF0">
    <property type="entry name" value="FSHD REGION GENE 1"/>
    <property type="match status" value="1"/>
</dbReference>
<evidence type="ECO:0000256" key="3">
    <source>
        <dbReference type="ARBA" id="ARBA00023242"/>
    </source>
</evidence>
<feature type="region of interest" description="Disordered" evidence="4">
    <location>
        <begin position="1"/>
        <end position="56"/>
    </location>
</feature>
<keyword evidence="6" id="KW-1185">Reference proteome</keyword>
<dbReference type="Proteomes" id="UP001447188">
    <property type="component" value="Unassembled WGS sequence"/>
</dbReference>
<dbReference type="PANTHER" id="PTHR12928">
    <property type="entry name" value="FRG1 PROTEIN"/>
    <property type="match status" value="1"/>
</dbReference>
<organism evidence="5 6">
    <name type="scientific">Discina gigas</name>
    <dbReference type="NCBI Taxonomy" id="1032678"/>
    <lineage>
        <taxon>Eukaryota</taxon>
        <taxon>Fungi</taxon>
        <taxon>Dikarya</taxon>
        <taxon>Ascomycota</taxon>
        <taxon>Pezizomycotina</taxon>
        <taxon>Pezizomycetes</taxon>
        <taxon>Pezizales</taxon>
        <taxon>Discinaceae</taxon>
        <taxon>Discina</taxon>
    </lineage>
</organism>